<reference evidence="3" key="2">
    <citation type="submission" date="2021-09" db="EMBL/GenBank/DDBJ databases">
        <authorList>
            <person name="Jia N."/>
            <person name="Wang J."/>
            <person name="Shi W."/>
            <person name="Du L."/>
            <person name="Sun Y."/>
            <person name="Zhan W."/>
            <person name="Jiang J."/>
            <person name="Wang Q."/>
            <person name="Zhang B."/>
            <person name="Ji P."/>
            <person name="Sakyi L.B."/>
            <person name="Cui X."/>
            <person name="Yuan T."/>
            <person name="Jiang B."/>
            <person name="Yang W."/>
            <person name="Lam T.T.-Y."/>
            <person name="Chang Q."/>
            <person name="Ding S."/>
            <person name="Wang X."/>
            <person name="Zhu J."/>
            <person name="Ruan X."/>
            <person name="Zhao L."/>
            <person name="Wei J."/>
            <person name="Que T."/>
            <person name="Du C."/>
            <person name="Cheng J."/>
            <person name="Dai P."/>
            <person name="Han X."/>
            <person name="Huang E."/>
            <person name="Gao Y."/>
            <person name="Liu J."/>
            <person name="Shao H."/>
            <person name="Ye R."/>
            <person name="Li L."/>
            <person name="Wei W."/>
            <person name="Wang X."/>
            <person name="Wang C."/>
            <person name="Huo Q."/>
            <person name="Li W."/>
            <person name="Guo W."/>
            <person name="Chen H."/>
            <person name="Chen S."/>
            <person name="Zhou L."/>
            <person name="Zhou L."/>
            <person name="Ni X."/>
            <person name="Tian J."/>
            <person name="Zhou Y."/>
            <person name="Sheng Y."/>
            <person name="Liu T."/>
            <person name="Pan Y."/>
            <person name="Xia L."/>
            <person name="Li J."/>
            <person name="Zhao F."/>
            <person name="Cao W."/>
        </authorList>
    </citation>
    <scope>NUCLEOTIDE SEQUENCE</scope>
    <source>
        <strain evidence="3">Rsan-2018</strain>
        <tissue evidence="3">Larvae</tissue>
    </source>
</reference>
<gene>
    <name evidence="3" type="ORF">HPB52_017629</name>
</gene>
<evidence type="ECO:0000313" key="4">
    <source>
        <dbReference type="Proteomes" id="UP000821837"/>
    </source>
</evidence>
<name>A0A9D4PE23_RHISA</name>
<reference evidence="3" key="1">
    <citation type="journal article" date="2020" name="Cell">
        <title>Large-Scale Comparative Analyses of Tick Genomes Elucidate Their Genetic Diversity and Vector Capacities.</title>
        <authorList>
            <consortium name="Tick Genome and Microbiome Consortium (TIGMIC)"/>
            <person name="Jia N."/>
            <person name="Wang J."/>
            <person name="Shi W."/>
            <person name="Du L."/>
            <person name="Sun Y."/>
            <person name="Zhan W."/>
            <person name="Jiang J.F."/>
            <person name="Wang Q."/>
            <person name="Zhang B."/>
            <person name="Ji P."/>
            <person name="Bell-Sakyi L."/>
            <person name="Cui X.M."/>
            <person name="Yuan T.T."/>
            <person name="Jiang B.G."/>
            <person name="Yang W.F."/>
            <person name="Lam T.T."/>
            <person name="Chang Q.C."/>
            <person name="Ding S.J."/>
            <person name="Wang X.J."/>
            <person name="Zhu J.G."/>
            <person name="Ruan X.D."/>
            <person name="Zhao L."/>
            <person name="Wei J.T."/>
            <person name="Ye R.Z."/>
            <person name="Que T.C."/>
            <person name="Du C.H."/>
            <person name="Zhou Y.H."/>
            <person name="Cheng J.X."/>
            <person name="Dai P.F."/>
            <person name="Guo W.B."/>
            <person name="Han X.H."/>
            <person name="Huang E.J."/>
            <person name="Li L.F."/>
            <person name="Wei W."/>
            <person name="Gao Y.C."/>
            <person name="Liu J.Z."/>
            <person name="Shao H.Z."/>
            <person name="Wang X."/>
            <person name="Wang C.C."/>
            <person name="Yang T.C."/>
            <person name="Huo Q.B."/>
            <person name="Li W."/>
            <person name="Chen H.Y."/>
            <person name="Chen S.E."/>
            <person name="Zhou L.G."/>
            <person name="Ni X.B."/>
            <person name="Tian J.H."/>
            <person name="Sheng Y."/>
            <person name="Liu T."/>
            <person name="Pan Y.S."/>
            <person name="Xia L.Y."/>
            <person name="Li J."/>
            <person name="Zhao F."/>
            <person name="Cao W.C."/>
        </authorList>
    </citation>
    <scope>NUCLEOTIDE SEQUENCE</scope>
    <source>
        <strain evidence="3">Rsan-2018</strain>
    </source>
</reference>
<dbReference type="EMBL" id="JABSTV010001255">
    <property type="protein sequence ID" value="KAH7936066.1"/>
    <property type="molecule type" value="Genomic_DNA"/>
</dbReference>
<keyword evidence="4" id="KW-1185">Reference proteome</keyword>
<sequence>MKELIQELSTERTLREELSTKVAALQAEVDKLRPSKGHLATDDTDVHTGDALFTERKNELQPRDSEQQNTAKVLSNSMAKMKLRRTEKQVHG</sequence>
<dbReference type="Proteomes" id="UP000821837">
    <property type="component" value="Unassembled WGS sequence"/>
</dbReference>
<evidence type="ECO:0000256" key="1">
    <source>
        <dbReference type="SAM" id="Coils"/>
    </source>
</evidence>
<dbReference type="AlphaFoldDB" id="A0A9D4PE23"/>
<comment type="caution">
    <text evidence="3">The sequence shown here is derived from an EMBL/GenBank/DDBJ whole genome shotgun (WGS) entry which is preliminary data.</text>
</comment>
<organism evidence="3 4">
    <name type="scientific">Rhipicephalus sanguineus</name>
    <name type="common">Brown dog tick</name>
    <name type="synonym">Ixodes sanguineus</name>
    <dbReference type="NCBI Taxonomy" id="34632"/>
    <lineage>
        <taxon>Eukaryota</taxon>
        <taxon>Metazoa</taxon>
        <taxon>Ecdysozoa</taxon>
        <taxon>Arthropoda</taxon>
        <taxon>Chelicerata</taxon>
        <taxon>Arachnida</taxon>
        <taxon>Acari</taxon>
        <taxon>Parasitiformes</taxon>
        <taxon>Ixodida</taxon>
        <taxon>Ixodoidea</taxon>
        <taxon>Ixodidae</taxon>
        <taxon>Rhipicephalinae</taxon>
        <taxon>Rhipicephalus</taxon>
        <taxon>Rhipicephalus</taxon>
    </lineage>
</organism>
<feature type="compositionally biased region" description="Polar residues" evidence="2">
    <location>
        <begin position="67"/>
        <end position="78"/>
    </location>
</feature>
<feature type="region of interest" description="Disordered" evidence="2">
    <location>
        <begin position="58"/>
        <end position="92"/>
    </location>
</feature>
<evidence type="ECO:0000313" key="3">
    <source>
        <dbReference type="EMBL" id="KAH7936066.1"/>
    </source>
</evidence>
<keyword evidence="1" id="KW-0175">Coiled coil</keyword>
<evidence type="ECO:0000256" key="2">
    <source>
        <dbReference type="SAM" id="MobiDB-lite"/>
    </source>
</evidence>
<proteinExistence type="predicted"/>
<accession>A0A9D4PE23</accession>
<feature type="coiled-coil region" evidence="1">
    <location>
        <begin position="1"/>
        <end position="28"/>
    </location>
</feature>
<protein>
    <submittedName>
        <fullName evidence="3">Uncharacterized protein</fullName>
    </submittedName>
</protein>